<evidence type="ECO:0000259" key="3">
    <source>
        <dbReference type="Pfam" id="PF00881"/>
    </source>
</evidence>
<dbReference type="AlphaFoldDB" id="A0A1G7W7G0"/>
<accession>A0A1G7W7G0</accession>
<dbReference type="SUPFAM" id="SSF55469">
    <property type="entry name" value="FMN-dependent nitroreductase-like"/>
    <property type="match status" value="1"/>
</dbReference>
<dbReference type="RefSeq" id="WP_019907734.1">
    <property type="nucleotide sequence ID" value="NZ_FNBS01000113.1"/>
</dbReference>
<dbReference type="Gene3D" id="3.40.109.10">
    <property type="entry name" value="NADH Oxidase"/>
    <property type="match status" value="1"/>
</dbReference>
<proteinExistence type="inferred from homology"/>
<dbReference type="GO" id="GO:0016491">
    <property type="term" value="F:oxidoreductase activity"/>
    <property type="evidence" value="ECO:0007669"/>
    <property type="project" value="UniProtKB-KW"/>
</dbReference>
<evidence type="ECO:0000313" key="4">
    <source>
        <dbReference type="EMBL" id="SDG67886.1"/>
    </source>
</evidence>
<dbReference type="Pfam" id="PF00881">
    <property type="entry name" value="Nitroreductase"/>
    <property type="match status" value="1"/>
</dbReference>
<feature type="domain" description="Nitroreductase" evidence="3">
    <location>
        <begin position="8"/>
        <end position="183"/>
    </location>
</feature>
<sequence length="206" mass="23858">MKECQKLITERRSITFFDPTKEISDDFIKEVLEVAATAPSANNLQPWEVKVIKDKEKKKILKEICFNQQKVEDASAVIVLIANPKAAFEHIDRVLDSSVELGYMPKERRESAKERVLEVWKDMEQAKRKSIRDTALFAMNIMIVARVYGLETHPMDGFNEEKMKEFLGIDVEKIVPMIIAIGYKDPSKDLLPRAYRFKFDEFGEII</sequence>
<dbReference type="EMBL" id="FNBS01000113">
    <property type="protein sequence ID" value="SDG67886.1"/>
    <property type="molecule type" value="Genomic_DNA"/>
</dbReference>
<dbReference type="InterPro" id="IPR029479">
    <property type="entry name" value="Nitroreductase"/>
</dbReference>
<keyword evidence="2" id="KW-0560">Oxidoreductase</keyword>
<dbReference type="PANTHER" id="PTHR43673:SF10">
    <property type="entry name" value="NADH DEHYDROGENASE_NAD(P)H NITROREDUCTASE XCC3605-RELATED"/>
    <property type="match status" value="1"/>
</dbReference>
<gene>
    <name evidence="4" type="ORF">SAMN04244560_02755</name>
</gene>
<evidence type="ECO:0000313" key="5">
    <source>
        <dbReference type="Proteomes" id="UP000183404"/>
    </source>
</evidence>
<dbReference type="InterPro" id="IPR000415">
    <property type="entry name" value="Nitroreductase-like"/>
</dbReference>
<comment type="similarity">
    <text evidence="1">Belongs to the nitroreductase family.</text>
</comment>
<name>A0A1G7W7G0_THETY</name>
<evidence type="ECO:0000256" key="1">
    <source>
        <dbReference type="ARBA" id="ARBA00007118"/>
    </source>
</evidence>
<organism evidence="4 5">
    <name type="scientific">Thermoanaerobacter thermohydrosulfuricus</name>
    <name type="common">Clostridium thermohydrosulfuricum</name>
    <dbReference type="NCBI Taxonomy" id="1516"/>
    <lineage>
        <taxon>Bacteria</taxon>
        <taxon>Bacillati</taxon>
        <taxon>Bacillota</taxon>
        <taxon>Clostridia</taxon>
        <taxon>Thermoanaerobacterales</taxon>
        <taxon>Thermoanaerobacteraceae</taxon>
        <taxon>Thermoanaerobacter</taxon>
    </lineage>
</organism>
<dbReference type="Proteomes" id="UP000183404">
    <property type="component" value="Unassembled WGS sequence"/>
</dbReference>
<protein>
    <submittedName>
        <fullName evidence="4">Nitroreductase</fullName>
    </submittedName>
</protein>
<reference evidence="4 5" key="1">
    <citation type="submission" date="2016-10" db="EMBL/GenBank/DDBJ databases">
        <authorList>
            <person name="de Groot N.N."/>
        </authorList>
    </citation>
    <scope>NUCLEOTIDE SEQUENCE [LARGE SCALE GENOMIC DNA]</scope>
    <source>
        <strain evidence="4 5">DSM 569</strain>
    </source>
</reference>
<evidence type="ECO:0000256" key="2">
    <source>
        <dbReference type="ARBA" id="ARBA00023002"/>
    </source>
</evidence>
<dbReference type="PANTHER" id="PTHR43673">
    <property type="entry name" value="NAD(P)H NITROREDUCTASE YDGI-RELATED"/>
    <property type="match status" value="1"/>
</dbReference>